<dbReference type="Gene3D" id="3.10.20.30">
    <property type="match status" value="1"/>
</dbReference>
<dbReference type="InterPro" id="IPR033655">
    <property type="entry name" value="TGS_RelA/SpoT"/>
</dbReference>
<dbReference type="InterPro" id="IPR012676">
    <property type="entry name" value="TGS-like"/>
</dbReference>
<dbReference type="SUPFAM" id="SSF81301">
    <property type="entry name" value="Nucleotidyltransferase"/>
    <property type="match status" value="1"/>
</dbReference>
<dbReference type="GO" id="GO:0008728">
    <property type="term" value="F:GTP diphosphokinase activity"/>
    <property type="evidence" value="ECO:0007669"/>
    <property type="project" value="TreeGrafter"/>
</dbReference>
<accession>A0AA41W8J9</accession>
<dbReference type="GO" id="GO:0015969">
    <property type="term" value="P:guanosine tetraphosphate metabolic process"/>
    <property type="evidence" value="ECO:0007669"/>
    <property type="project" value="InterPro"/>
</dbReference>
<dbReference type="SMART" id="SM00471">
    <property type="entry name" value="HDc"/>
    <property type="match status" value="1"/>
</dbReference>
<dbReference type="SUPFAM" id="SSF109604">
    <property type="entry name" value="HD-domain/PDEase-like"/>
    <property type="match status" value="1"/>
</dbReference>
<dbReference type="EMBL" id="JAMQGP010000008">
    <property type="protein sequence ID" value="MCM2681004.1"/>
    <property type="molecule type" value="Genomic_DNA"/>
</dbReference>
<sequence length="702" mass="79395">MYLFESLKQQISEYLDADQVAQVERAYIASRDAHQGQTRSSGEPYVTHPVAVTRILADMRLDHEALMAALLHDVIEDTTLTKEDLAEQFNSTVAELVEGVSKLDKIQFDSREEAQAENFQKMVMAMVVDIRVILIKLADRTHNMRTIFALRPDKRRRIARETLEIYSPIANRLGIHNIKNELEDLGFEAQYPMRHRVLGEVVKRERGNRKQLTKSIEKDISGRISEAGISAQVKGREKHLYSIYQKMRSKELPFTEVMDIYAFRVIVDDIDTCYRALGLIHSLFKPKPGRFKDYIAIPKANGYQSLHTSLMGPHGVPVEVQIRTEHMDQMADRGVAAHWLYKKDSDSTGTTAQVRARRWMQSLLELQQSAGSSFEFVESVKSDLFPDEIYCFTPDGRILELPEGATAVDFAYAVHTDVGNTCVGARVDRQPYPISQPLSTGQTIEIITAKSARPNAAWLNFVVTSRARVKIRQYLKNLQSKEARKLGMRLLTHALGSQKTLNDFPEETVEQLLAEYKVGSIDDLLTDIGLGKVMSLMVAKRLDGDIKVNSSKRKRLPILGAEGVLTTFAKCCRPIPGDAIIAYMSKDKGLVVHHEQCSNVRGYQKEPDKYIPVHWDSEYDGTDEFITELRVDMVNHQGALATLTSIVANSGSNIQAISSEEKDGRIYVINMVLTTSNRVQLANVMRRIRVMPDVQRITRNRN</sequence>
<dbReference type="PROSITE" id="PS51671">
    <property type="entry name" value="ACT"/>
    <property type="match status" value="1"/>
</dbReference>
<dbReference type="InterPro" id="IPR043519">
    <property type="entry name" value="NT_sf"/>
</dbReference>
<dbReference type="InterPro" id="IPR004811">
    <property type="entry name" value="RelA/Spo_fam"/>
</dbReference>
<dbReference type="InterPro" id="IPR007685">
    <property type="entry name" value="RelA_SpoT"/>
</dbReference>
<dbReference type="FunFam" id="3.10.20.30:FF:000002">
    <property type="entry name" value="GTP pyrophosphokinase (RelA/SpoT)"/>
    <property type="match status" value="1"/>
</dbReference>
<evidence type="ECO:0000313" key="9">
    <source>
        <dbReference type="EMBL" id="MCM2681004.1"/>
    </source>
</evidence>
<keyword evidence="9" id="KW-0808">Transferase</keyword>
<dbReference type="PROSITE" id="PS51880">
    <property type="entry name" value="TGS"/>
    <property type="match status" value="1"/>
</dbReference>
<dbReference type="Pfam" id="PF04607">
    <property type="entry name" value="RelA_SpoT"/>
    <property type="match status" value="1"/>
</dbReference>
<dbReference type="InterPro" id="IPR006674">
    <property type="entry name" value="HD_domain"/>
</dbReference>
<comment type="catalytic activity">
    <reaction evidence="4">
        <text>guanosine 3',5'-bis(diphosphate) + H2O = GDP + diphosphate + H(+)</text>
        <dbReference type="Rhea" id="RHEA:14253"/>
        <dbReference type="ChEBI" id="CHEBI:15377"/>
        <dbReference type="ChEBI" id="CHEBI:15378"/>
        <dbReference type="ChEBI" id="CHEBI:33019"/>
        <dbReference type="ChEBI" id="CHEBI:58189"/>
        <dbReference type="ChEBI" id="CHEBI:77828"/>
        <dbReference type="EC" id="3.1.7.2"/>
    </reaction>
</comment>
<dbReference type="InterPro" id="IPR045600">
    <property type="entry name" value="RelA/SpoT_AH_RIS"/>
</dbReference>
<dbReference type="GO" id="GO:0015949">
    <property type="term" value="P:nucleobase-containing small molecule interconversion"/>
    <property type="evidence" value="ECO:0007669"/>
    <property type="project" value="UniProtKB-ARBA"/>
</dbReference>
<comment type="similarity">
    <text evidence="5">Belongs to the relA/spoT family.</text>
</comment>
<gene>
    <name evidence="9" type="primary">spoT</name>
    <name evidence="9" type="ORF">NAF29_15220</name>
</gene>
<dbReference type="InterPro" id="IPR004095">
    <property type="entry name" value="TGS"/>
</dbReference>
<dbReference type="FunFam" id="3.30.460.10:FF:000001">
    <property type="entry name" value="GTP pyrophosphokinase RelA"/>
    <property type="match status" value="1"/>
</dbReference>
<evidence type="ECO:0000313" key="10">
    <source>
        <dbReference type="Proteomes" id="UP001165393"/>
    </source>
</evidence>
<dbReference type="Pfam" id="PF13291">
    <property type="entry name" value="ACT_4"/>
    <property type="match status" value="1"/>
</dbReference>
<dbReference type="CDD" id="cd05399">
    <property type="entry name" value="NT_Rel-Spo_like"/>
    <property type="match status" value="1"/>
</dbReference>
<dbReference type="AlphaFoldDB" id="A0AA41W8J9"/>
<dbReference type="CDD" id="cd00077">
    <property type="entry name" value="HDc"/>
    <property type="match status" value="1"/>
</dbReference>
<dbReference type="PROSITE" id="PS51831">
    <property type="entry name" value="HD"/>
    <property type="match status" value="1"/>
</dbReference>
<dbReference type="Gene3D" id="1.10.3210.10">
    <property type="entry name" value="Hypothetical protein af1432"/>
    <property type="match status" value="1"/>
</dbReference>
<keyword evidence="10" id="KW-1185">Reference proteome</keyword>
<comment type="caution">
    <text evidence="9">The sequence shown here is derived from an EMBL/GenBank/DDBJ whole genome shotgun (WGS) entry which is preliminary data.</text>
</comment>
<evidence type="ECO:0000256" key="3">
    <source>
        <dbReference type="ARBA" id="ARBA00024387"/>
    </source>
</evidence>
<reference evidence="9 10" key="1">
    <citation type="journal article" date="2013" name="Antonie Van Leeuwenhoek">
        <title>Echinimonas agarilytica gen. nov., sp. nov., a new gammaproteobacterium isolated from the sea urchin Strongylocentrotus intermedius.</title>
        <authorList>
            <person name="Nedashkovskaya O.I."/>
            <person name="Stenkova A.M."/>
            <person name="Zhukova N.V."/>
            <person name="Van Trappen S."/>
            <person name="Lee J.S."/>
            <person name="Kim S.B."/>
        </authorList>
    </citation>
    <scope>NUCLEOTIDE SEQUENCE [LARGE SCALE GENOMIC DNA]</scope>
    <source>
        <strain evidence="9 10">KMM 6351</strain>
    </source>
</reference>
<evidence type="ECO:0000256" key="1">
    <source>
        <dbReference type="ARBA" id="ARBA00022801"/>
    </source>
</evidence>
<dbReference type="Gene3D" id="3.30.70.260">
    <property type="match status" value="1"/>
</dbReference>
<dbReference type="Pfam" id="PF19296">
    <property type="entry name" value="RelA_AH_RIS"/>
    <property type="match status" value="1"/>
</dbReference>
<dbReference type="Gene3D" id="3.30.460.10">
    <property type="entry name" value="Beta Polymerase, domain 2"/>
    <property type="match status" value="1"/>
</dbReference>
<dbReference type="GO" id="GO:0008893">
    <property type="term" value="F:guanosine-3',5'-bis(diphosphate) 3'-diphosphatase activity"/>
    <property type="evidence" value="ECO:0007669"/>
    <property type="project" value="UniProtKB-EC"/>
</dbReference>
<dbReference type="SUPFAM" id="SSF81271">
    <property type="entry name" value="TGS-like"/>
    <property type="match status" value="1"/>
</dbReference>
<dbReference type="FunFam" id="1.10.3210.10:FF:000001">
    <property type="entry name" value="GTP pyrophosphokinase RelA"/>
    <property type="match status" value="1"/>
</dbReference>
<comment type="pathway">
    <text evidence="2">Purine metabolism; ppGpp biosynthesis; ppGpp from GDP: step 1/1.</text>
</comment>
<protein>
    <recommendedName>
        <fullName evidence="3">guanosine-3',5'-bis(diphosphate) 3'-diphosphatase</fullName>
        <ecNumber evidence="3">3.1.7.2</ecNumber>
    </recommendedName>
</protein>
<dbReference type="SMART" id="SM00954">
    <property type="entry name" value="RelA_SpoT"/>
    <property type="match status" value="1"/>
</dbReference>
<dbReference type="InterPro" id="IPR003607">
    <property type="entry name" value="HD/PDEase_dom"/>
</dbReference>
<dbReference type="GO" id="GO:0005886">
    <property type="term" value="C:plasma membrane"/>
    <property type="evidence" value="ECO:0007669"/>
    <property type="project" value="TreeGrafter"/>
</dbReference>
<dbReference type="PANTHER" id="PTHR21262:SF36">
    <property type="entry name" value="BIFUNCTIONAL (P)PPGPP SYNTHASE_HYDROLASE SPOT"/>
    <property type="match status" value="1"/>
</dbReference>
<dbReference type="Pfam" id="PF02824">
    <property type="entry name" value="TGS"/>
    <property type="match status" value="1"/>
</dbReference>
<dbReference type="CDD" id="cd04876">
    <property type="entry name" value="ACT_RelA-SpoT"/>
    <property type="match status" value="1"/>
</dbReference>
<dbReference type="SUPFAM" id="SSF55021">
    <property type="entry name" value="ACT-like"/>
    <property type="match status" value="1"/>
</dbReference>
<dbReference type="GO" id="GO:0042594">
    <property type="term" value="P:response to starvation"/>
    <property type="evidence" value="ECO:0007669"/>
    <property type="project" value="TreeGrafter"/>
</dbReference>
<feature type="domain" description="ACT" evidence="6">
    <location>
        <begin position="628"/>
        <end position="702"/>
    </location>
</feature>
<comment type="function">
    <text evidence="5">In eubacteria ppGpp (guanosine 3'-diphosphate 5'-diphosphate) is a mediator of the stringent response that coordinates a variety of cellular activities in response to changes in nutritional abundance.</text>
</comment>
<dbReference type="CDD" id="cd01668">
    <property type="entry name" value="TGS_RSH"/>
    <property type="match status" value="1"/>
</dbReference>
<dbReference type="Pfam" id="PF13328">
    <property type="entry name" value="HD_4"/>
    <property type="match status" value="1"/>
</dbReference>
<dbReference type="PANTHER" id="PTHR21262">
    <property type="entry name" value="GUANOSINE-3',5'-BIS DIPHOSPHATE 3'-PYROPHOSPHOHYDROLASE"/>
    <property type="match status" value="1"/>
</dbReference>
<dbReference type="RefSeq" id="WP_251262479.1">
    <property type="nucleotide sequence ID" value="NZ_JAMQGP010000008.1"/>
</dbReference>
<dbReference type="InterPro" id="IPR012675">
    <property type="entry name" value="Beta-grasp_dom_sf"/>
</dbReference>
<evidence type="ECO:0000259" key="6">
    <source>
        <dbReference type="PROSITE" id="PS51671"/>
    </source>
</evidence>
<dbReference type="EC" id="3.1.7.2" evidence="3"/>
<dbReference type="NCBIfam" id="NF008303">
    <property type="entry name" value="PRK11092.1"/>
    <property type="match status" value="1"/>
</dbReference>
<evidence type="ECO:0000259" key="8">
    <source>
        <dbReference type="PROSITE" id="PS51880"/>
    </source>
</evidence>
<dbReference type="InterPro" id="IPR002912">
    <property type="entry name" value="ACT_dom"/>
</dbReference>
<dbReference type="Proteomes" id="UP001165393">
    <property type="component" value="Unassembled WGS sequence"/>
</dbReference>
<proteinExistence type="inferred from homology"/>
<dbReference type="InterPro" id="IPR045865">
    <property type="entry name" value="ACT-like_dom_sf"/>
</dbReference>
<dbReference type="NCBIfam" id="TIGR00691">
    <property type="entry name" value="spoT_relA"/>
    <property type="match status" value="1"/>
</dbReference>
<name>A0AA41W8J9_9GAMM</name>
<evidence type="ECO:0000256" key="4">
    <source>
        <dbReference type="ARBA" id="ARBA00047968"/>
    </source>
</evidence>
<evidence type="ECO:0000256" key="2">
    <source>
        <dbReference type="ARBA" id="ARBA00024329"/>
    </source>
</evidence>
<evidence type="ECO:0000259" key="7">
    <source>
        <dbReference type="PROSITE" id="PS51831"/>
    </source>
</evidence>
<evidence type="ECO:0000256" key="5">
    <source>
        <dbReference type="RuleBase" id="RU003847"/>
    </source>
</evidence>
<feature type="domain" description="TGS" evidence="8">
    <location>
        <begin position="387"/>
        <end position="448"/>
    </location>
</feature>
<organism evidence="9 10">
    <name type="scientific">Echinimonas agarilytica</name>
    <dbReference type="NCBI Taxonomy" id="1215918"/>
    <lineage>
        <taxon>Bacteria</taxon>
        <taxon>Pseudomonadati</taxon>
        <taxon>Pseudomonadota</taxon>
        <taxon>Gammaproteobacteria</taxon>
        <taxon>Alteromonadales</taxon>
        <taxon>Echinimonadaceae</taxon>
        <taxon>Echinimonas</taxon>
    </lineage>
</organism>
<feature type="domain" description="HD" evidence="7">
    <location>
        <begin position="45"/>
        <end position="144"/>
    </location>
</feature>
<keyword evidence="1 9" id="KW-0378">Hydrolase</keyword>